<proteinExistence type="predicted"/>
<accession>A0A3R7PWQ0</accession>
<organism evidence="3 4">
    <name type="scientific">Penaeus vannamei</name>
    <name type="common">Whiteleg shrimp</name>
    <name type="synonym">Litopenaeus vannamei</name>
    <dbReference type="NCBI Taxonomy" id="6689"/>
    <lineage>
        <taxon>Eukaryota</taxon>
        <taxon>Metazoa</taxon>
        <taxon>Ecdysozoa</taxon>
        <taxon>Arthropoda</taxon>
        <taxon>Crustacea</taxon>
        <taxon>Multicrustacea</taxon>
        <taxon>Malacostraca</taxon>
        <taxon>Eumalacostraca</taxon>
        <taxon>Eucarida</taxon>
        <taxon>Decapoda</taxon>
        <taxon>Dendrobranchiata</taxon>
        <taxon>Penaeoidea</taxon>
        <taxon>Penaeidae</taxon>
        <taxon>Penaeus</taxon>
    </lineage>
</organism>
<gene>
    <name evidence="3" type="ORF">C7M84_020282</name>
</gene>
<dbReference type="EMBL" id="QCYY01003942">
    <property type="protein sequence ID" value="ROT61899.1"/>
    <property type="molecule type" value="Genomic_DNA"/>
</dbReference>
<keyword evidence="2" id="KW-1133">Transmembrane helix</keyword>
<reference evidence="3 4" key="2">
    <citation type="submission" date="2019-01" db="EMBL/GenBank/DDBJ databases">
        <title>The decoding of complex shrimp genome reveals the adaptation for benthos swimmer, frequently molting mechanism and breeding impact on genome.</title>
        <authorList>
            <person name="Sun Y."/>
            <person name="Gao Y."/>
            <person name="Yu Y."/>
        </authorList>
    </citation>
    <scope>NUCLEOTIDE SEQUENCE [LARGE SCALE GENOMIC DNA]</scope>
    <source>
        <tissue evidence="3">Muscle</tissue>
    </source>
</reference>
<feature type="compositionally biased region" description="Pro residues" evidence="1">
    <location>
        <begin position="143"/>
        <end position="191"/>
    </location>
</feature>
<evidence type="ECO:0000256" key="1">
    <source>
        <dbReference type="SAM" id="MobiDB-lite"/>
    </source>
</evidence>
<feature type="compositionally biased region" description="Low complexity" evidence="1">
    <location>
        <begin position="130"/>
        <end position="142"/>
    </location>
</feature>
<name>A0A3R7PWQ0_PENVA</name>
<dbReference type="AlphaFoldDB" id="A0A3R7PWQ0"/>
<protein>
    <submittedName>
        <fullName evidence="3">Uncharacterized protein</fullName>
    </submittedName>
</protein>
<evidence type="ECO:0000313" key="3">
    <source>
        <dbReference type="EMBL" id="ROT61899.1"/>
    </source>
</evidence>
<keyword evidence="2" id="KW-0472">Membrane</keyword>
<dbReference type="Proteomes" id="UP000283509">
    <property type="component" value="Unassembled WGS sequence"/>
</dbReference>
<feature type="region of interest" description="Disordered" evidence="1">
    <location>
        <begin position="112"/>
        <end position="221"/>
    </location>
</feature>
<keyword evidence="4" id="KW-1185">Reference proteome</keyword>
<reference evidence="3 4" key="1">
    <citation type="submission" date="2018-04" db="EMBL/GenBank/DDBJ databases">
        <authorList>
            <person name="Zhang X."/>
            <person name="Yuan J."/>
            <person name="Li F."/>
            <person name="Xiang J."/>
        </authorList>
    </citation>
    <scope>NUCLEOTIDE SEQUENCE [LARGE SCALE GENOMIC DNA]</scope>
    <source>
        <tissue evidence="3">Muscle</tissue>
    </source>
</reference>
<keyword evidence="2" id="KW-0812">Transmembrane</keyword>
<comment type="caution">
    <text evidence="3">The sequence shown here is derived from an EMBL/GenBank/DDBJ whole genome shotgun (WGS) entry which is preliminary data.</text>
</comment>
<sequence>MKKTHNAVVDRRDINFNDETADLLPRPSACCRENPRCSDDGKATKGEKIALQSIPFPHSFGDNLLNRVKDTRASSASRFRDTPRARLRETVLGSAGGGGLVGRAWGGRRFGTPLPAQPPLSALPLPPAPLSTTHPAPSLSLPPSLPRPLSQPPPTPHSQPFPTPPTPPILSAPSHPPPPTPPPLSPRPPLPQSQTNKRPSSEGSPERDAGGARSAPWTRRRRVEGVEDRSAFVGLRIPVDGCVSLPFFLLSPLSPSLFPLPLPIRSFLLFFLSLSSFALFLPSTLSYFLPVFSHFPSTPLPPPPLSLSFLPSLYSPLFLPRSLFPFRHPFSPSAFSSFLSFFFSSCPSSIPTPPSPSPLSSFSPSPLLLQFLSSLYIPPAPSHPLFPSHHFYLPVLSSPLTPTPYPSPSSLPLSPPSSLPLSPSPPLSCPPFPVHPHPYSLPPPSPFPFSTLTPSSAPSFSPSHPFPSLPPSLSPPPFPLFCPLFPPSLTPFSFPFLPSPLPLVPSTSPSRLPLPLSHPHPFLTRLSSLPLPLFLPFSPPPFLPPSSFPSLTLFPSLLSSLSLVPSASPLASPSHKGETAAFMSLYEYRLANFRETERS</sequence>
<evidence type="ECO:0000313" key="4">
    <source>
        <dbReference type="Proteomes" id="UP000283509"/>
    </source>
</evidence>
<evidence type="ECO:0000256" key="2">
    <source>
        <dbReference type="SAM" id="Phobius"/>
    </source>
</evidence>
<feature type="transmembrane region" description="Helical" evidence="2">
    <location>
        <begin position="267"/>
        <end position="289"/>
    </location>
</feature>